<name>A0A915LBC4_ROMCU</name>
<accession>A0A915LBC4</accession>
<sequence length="186" mass="20628">MGGYRQAKQRIACCCMKKYGPAIAPWSSYLVPMLDGYSTVFSVEEQDMRDKKADAVELSKTDLGTTGNDTEQQQTGSPLGGLQQQQMTLEARVANIELKMGQLTRDINFTKNAFTEANSLLHSVVEKLKITAWNVRIDVDTIQLDLSTLESRVMAAMQHAVAEAVSKVLLQPLPQVTALEKEFMLD</sequence>
<evidence type="ECO:0000313" key="3">
    <source>
        <dbReference type="WBParaSite" id="nRc.2.0.1.t47066-RA"/>
    </source>
</evidence>
<dbReference type="AlphaFoldDB" id="A0A915LBC4"/>
<organism evidence="2 3">
    <name type="scientific">Romanomermis culicivorax</name>
    <name type="common">Nematode worm</name>
    <dbReference type="NCBI Taxonomy" id="13658"/>
    <lineage>
        <taxon>Eukaryota</taxon>
        <taxon>Metazoa</taxon>
        <taxon>Ecdysozoa</taxon>
        <taxon>Nematoda</taxon>
        <taxon>Enoplea</taxon>
        <taxon>Dorylaimia</taxon>
        <taxon>Mermithida</taxon>
        <taxon>Mermithoidea</taxon>
        <taxon>Mermithidae</taxon>
        <taxon>Romanomermis</taxon>
    </lineage>
</organism>
<evidence type="ECO:0000256" key="1">
    <source>
        <dbReference type="SAM" id="MobiDB-lite"/>
    </source>
</evidence>
<keyword evidence="2" id="KW-1185">Reference proteome</keyword>
<reference evidence="3" key="1">
    <citation type="submission" date="2022-11" db="UniProtKB">
        <authorList>
            <consortium name="WormBaseParasite"/>
        </authorList>
    </citation>
    <scope>IDENTIFICATION</scope>
</reference>
<feature type="compositionally biased region" description="Polar residues" evidence="1">
    <location>
        <begin position="62"/>
        <end position="82"/>
    </location>
</feature>
<evidence type="ECO:0000313" key="2">
    <source>
        <dbReference type="Proteomes" id="UP000887565"/>
    </source>
</evidence>
<dbReference type="WBParaSite" id="nRc.2.0.1.t47066-RA">
    <property type="protein sequence ID" value="nRc.2.0.1.t47066-RA"/>
    <property type="gene ID" value="nRc.2.0.1.g47066"/>
</dbReference>
<protein>
    <submittedName>
        <fullName evidence="3">Uncharacterized protein</fullName>
    </submittedName>
</protein>
<dbReference type="Proteomes" id="UP000887565">
    <property type="component" value="Unplaced"/>
</dbReference>
<feature type="region of interest" description="Disordered" evidence="1">
    <location>
        <begin position="60"/>
        <end position="82"/>
    </location>
</feature>
<proteinExistence type="predicted"/>